<proteinExistence type="inferred from homology"/>
<evidence type="ECO:0000313" key="9">
    <source>
        <dbReference type="EMBL" id="MEN7549505.1"/>
    </source>
</evidence>
<feature type="transmembrane region" description="Helical" evidence="7">
    <location>
        <begin position="123"/>
        <end position="140"/>
    </location>
</feature>
<evidence type="ECO:0000256" key="4">
    <source>
        <dbReference type="ARBA" id="ARBA00022801"/>
    </source>
</evidence>
<gene>
    <name evidence="9" type="ORF">AAG747_16395</name>
</gene>
<dbReference type="Pfam" id="PF07661">
    <property type="entry name" value="MORN_2"/>
    <property type="match status" value="3"/>
</dbReference>
<dbReference type="SUPFAM" id="SSF74653">
    <property type="entry name" value="TolA/TonB C-terminal domain"/>
    <property type="match status" value="1"/>
</dbReference>
<comment type="similarity">
    <text evidence="2">Belongs to the peptidase S54 family.</text>
</comment>
<evidence type="ECO:0000256" key="5">
    <source>
        <dbReference type="ARBA" id="ARBA00022989"/>
    </source>
</evidence>
<feature type="transmembrane region" description="Helical" evidence="7">
    <location>
        <begin position="146"/>
        <end position="163"/>
    </location>
</feature>
<keyword evidence="4 9" id="KW-0378">Hydrolase</keyword>
<dbReference type="GO" id="GO:0004252">
    <property type="term" value="F:serine-type endopeptidase activity"/>
    <property type="evidence" value="ECO:0007669"/>
    <property type="project" value="InterPro"/>
</dbReference>
<evidence type="ECO:0000313" key="10">
    <source>
        <dbReference type="Proteomes" id="UP001403385"/>
    </source>
</evidence>
<sequence>MWFADVDYLMPQALELLHWGANFNPYTLGTEWWRMFTHLFVHFGVVHLGANMLALFALGREVEKLMGSGPFLAAYLLCGLAGGIVSTGWNTMTISCGASGAIYGLLGISIAYAIAIKGDWLEGLLFLLMILAISIAIDLIMPLDHASHAGGLLMGLLIGLYQYRPFKIFKKKLQLLPALSILLLIVFLILPRSQFRYYQAFQLFLKNEQEALRISRQDYSNDKAYIESLKEIQTLWTGTQKELQKQNHLPDKLAEDKYVLSQYCSLKQKDIEFRLNSIEKESYIYWDSMEIVQQVLDTLPKLHFVLNYEQSPSPASPPVQPTTSQAPLLLPVKLYYDSAWQETEAWDAVYYRVGTQDSLGRWQGKVRDYYLDGTVQMKGYYTDGLKDGVFLYYNPQGGYDAAGVYDREIKTGKWEYFHPNGQLKSKYNYQGQTYVLQTWDSLGNPVIRQGNGMYEERYPNGVIQRKGHYVNGLPQGVWLGYYENGQPYFKEYYEQGDLIRGISYSPDGHQYQYDESSKYPHPTGGREVFFQFVRTHQYYPSEAQKENIQGEVTMIFEVSKQGIISNIVFYKSLGEACDQEAQRLLLEGPAWRPAKLYGQEAIHSQAMISVPFPVLQP</sequence>
<evidence type="ECO:0000256" key="1">
    <source>
        <dbReference type="ARBA" id="ARBA00004141"/>
    </source>
</evidence>
<keyword evidence="10" id="KW-1185">Reference proteome</keyword>
<dbReference type="InterPro" id="IPR011652">
    <property type="entry name" value="MORN_2"/>
</dbReference>
<dbReference type="InterPro" id="IPR037682">
    <property type="entry name" value="TonB_C"/>
</dbReference>
<dbReference type="Gene3D" id="3.30.1150.10">
    <property type="match status" value="1"/>
</dbReference>
<dbReference type="InterPro" id="IPR035952">
    <property type="entry name" value="Rhomboid-like_sf"/>
</dbReference>
<dbReference type="InterPro" id="IPR022764">
    <property type="entry name" value="Peptidase_S54_rhomboid_dom"/>
</dbReference>
<dbReference type="EC" id="3.4.21.105" evidence="9"/>
<dbReference type="RefSeq" id="WP_346822284.1">
    <property type="nucleotide sequence ID" value="NZ_JBDKWZ010000009.1"/>
</dbReference>
<dbReference type="Gene3D" id="1.20.1540.10">
    <property type="entry name" value="Rhomboid-like"/>
    <property type="match status" value="1"/>
</dbReference>
<dbReference type="GO" id="GO:0006508">
    <property type="term" value="P:proteolysis"/>
    <property type="evidence" value="ECO:0007669"/>
    <property type="project" value="UniProtKB-KW"/>
</dbReference>
<dbReference type="InterPro" id="IPR050925">
    <property type="entry name" value="Rhomboid_protease_S54"/>
</dbReference>
<comment type="caution">
    <text evidence="9">The sequence shown here is derived from an EMBL/GenBank/DDBJ whole genome shotgun (WGS) entry which is preliminary data.</text>
</comment>
<comment type="subcellular location">
    <subcellularLocation>
        <location evidence="1">Membrane</location>
        <topology evidence="1">Multi-pass membrane protein</topology>
    </subcellularLocation>
</comment>
<keyword evidence="5 7" id="KW-1133">Transmembrane helix</keyword>
<dbReference type="PROSITE" id="PS52015">
    <property type="entry name" value="TONB_CTD"/>
    <property type="match status" value="1"/>
</dbReference>
<feature type="domain" description="TonB C-terminal" evidence="8">
    <location>
        <begin position="524"/>
        <end position="617"/>
    </location>
</feature>
<dbReference type="Gene3D" id="3.90.930.1">
    <property type="match status" value="1"/>
</dbReference>
<evidence type="ECO:0000256" key="2">
    <source>
        <dbReference type="ARBA" id="ARBA00009045"/>
    </source>
</evidence>
<evidence type="ECO:0000259" key="8">
    <source>
        <dbReference type="PROSITE" id="PS52015"/>
    </source>
</evidence>
<keyword evidence="3 7" id="KW-0812">Transmembrane</keyword>
<feature type="transmembrane region" description="Helical" evidence="7">
    <location>
        <begin position="98"/>
        <end position="116"/>
    </location>
</feature>
<reference evidence="9 10" key="1">
    <citation type="submission" date="2024-04" db="EMBL/GenBank/DDBJ databases">
        <title>Novel genus in family Flammeovirgaceae.</title>
        <authorList>
            <person name="Nguyen T.H."/>
            <person name="Vuong T.Q."/>
            <person name="Le H."/>
            <person name="Kim S.-G."/>
        </authorList>
    </citation>
    <scope>NUCLEOTIDE SEQUENCE [LARGE SCALE GENOMIC DNA]</scope>
    <source>
        <strain evidence="9 10">JCM 23209</strain>
    </source>
</reference>
<dbReference type="Proteomes" id="UP001403385">
    <property type="component" value="Unassembled WGS sequence"/>
</dbReference>
<dbReference type="AlphaFoldDB" id="A0AAW9S2R4"/>
<dbReference type="GO" id="GO:0055085">
    <property type="term" value="P:transmembrane transport"/>
    <property type="evidence" value="ECO:0007669"/>
    <property type="project" value="InterPro"/>
</dbReference>
<accession>A0AAW9S2R4</accession>
<dbReference type="GO" id="GO:0016020">
    <property type="term" value="C:membrane"/>
    <property type="evidence" value="ECO:0007669"/>
    <property type="project" value="UniProtKB-SubCell"/>
</dbReference>
<dbReference type="Pfam" id="PF03544">
    <property type="entry name" value="TonB_C"/>
    <property type="match status" value="1"/>
</dbReference>
<feature type="transmembrane region" description="Helical" evidence="7">
    <location>
        <begin position="39"/>
        <end position="59"/>
    </location>
</feature>
<dbReference type="Gene3D" id="2.20.110.10">
    <property type="entry name" value="Histone H3 K4-specific methyltransferase SET7/9 N-terminal domain"/>
    <property type="match status" value="1"/>
</dbReference>
<keyword evidence="6 7" id="KW-0472">Membrane</keyword>
<dbReference type="Pfam" id="PF01694">
    <property type="entry name" value="Rhomboid"/>
    <property type="match status" value="1"/>
</dbReference>
<dbReference type="PANTHER" id="PTHR43731:SF14">
    <property type="entry name" value="PRESENILIN-ASSOCIATED RHOMBOID-LIKE PROTEIN, MITOCHONDRIAL"/>
    <property type="match status" value="1"/>
</dbReference>
<evidence type="ECO:0000256" key="7">
    <source>
        <dbReference type="SAM" id="Phobius"/>
    </source>
</evidence>
<feature type="transmembrane region" description="Helical" evidence="7">
    <location>
        <begin position="71"/>
        <end position="92"/>
    </location>
</feature>
<evidence type="ECO:0000256" key="6">
    <source>
        <dbReference type="ARBA" id="ARBA00023136"/>
    </source>
</evidence>
<name>A0AAW9S2R4_9BACT</name>
<keyword evidence="9" id="KW-0645">Protease</keyword>
<dbReference type="SUPFAM" id="SSF82185">
    <property type="entry name" value="Histone H3 K4-specific methyltransferase SET7/9 N-terminal domain"/>
    <property type="match status" value="2"/>
</dbReference>
<organism evidence="9 10">
    <name type="scientific">Rapidithrix thailandica</name>
    <dbReference type="NCBI Taxonomy" id="413964"/>
    <lineage>
        <taxon>Bacteria</taxon>
        <taxon>Pseudomonadati</taxon>
        <taxon>Bacteroidota</taxon>
        <taxon>Cytophagia</taxon>
        <taxon>Cytophagales</taxon>
        <taxon>Flammeovirgaceae</taxon>
        <taxon>Rapidithrix</taxon>
    </lineage>
</organism>
<dbReference type="PANTHER" id="PTHR43731">
    <property type="entry name" value="RHOMBOID PROTEASE"/>
    <property type="match status" value="1"/>
</dbReference>
<feature type="transmembrane region" description="Helical" evidence="7">
    <location>
        <begin position="175"/>
        <end position="193"/>
    </location>
</feature>
<evidence type="ECO:0000256" key="3">
    <source>
        <dbReference type="ARBA" id="ARBA00022692"/>
    </source>
</evidence>
<protein>
    <submittedName>
        <fullName evidence="9">Rhomboid family intramembrane serine protease</fullName>
        <ecNumber evidence="9">3.4.21.105</ecNumber>
    </submittedName>
</protein>
<dbReference type="EMBL" id="JBDKWZ010000009">
    <property type="protein sequence ID" value="MEN7549505.1"/>
    <property type="molecule type" value="Genomic_DNA"/>
</dbReference>
<dbReference type="SUPFAM" id="SSF144091">
    <property type="entry name" value="Rhomboid-like"/>
    <property type="match status" value="1"/>
</dbReference>